<organism evidence="3 4">
    <name type="scientific">Candidatus Harrisonbacteria bacterium CG10_big_fil_rev_8_21_14_0_10_45_28</name>
    <dbReference type="NCBI Taxonomy" id="1974586"/>
    <lineage>
        <taxon>Bacteria</taxon>
        <taxon>Candidatus Harrisoniibacteriota</taxon>
    </lineage>
</organism>
<comment type="caution">
    <text evidence="3">The sequence shown here is derived from an EMBL/GenBank/DDBJ whole genome shotgun (WGS) entry which is preliminary data.</text>
</comment>
<gene>
    <name evidence="3" type="ORF">COU10_03375</name>
</gene>
<name>A0A2H0UPG2_9BACT</name>
<sequence>MEKIKRIPHLRIQKSIFAMLVKTGVSLRDASSMADGLVSTSLRGTDSHGIRLTPHYLKVIETGRVNPRAKMTVKKTAPSIAIVDAKHGFNIVASKLAMAKAIELAEKTGMGAVAIKDSTHFAVAGIYGLEAVKNNTIGFSFTHTDALVVPFGGKDPVLGTNPICFTAPMAGEEPFCSDMATMPISWNKVRMHQSTKESLSPGWVVDSEGREVINPLEAVSLLPFGGYKGYGLSLMVEVLCSLLSGMPFGRDIKTMFPPDSKRRHLGYFVMALDIKKFVPIKEFKIRFKKELDKIRKTRPVVSGKKVLVAGDPEKIAFKDRSKNGIPMSVELIEEFNTWSKKLGIKERV</sequence>
<dbReference type="AlphaFoldDB" id="A0A2H0UPG2"/>
<proteinExistence type="inferred from homology"/>
<dbReference type="Proteomes" id="UP000230903">
    <property type="component" value="Unassembled WGS sequence"/>
</dbReference>
<accession>A0A2H0UPG2</accession>
<dbReference type="InterPro" id="IPR036111">
    <property type="entry name" value="Mal/L-sulfo/L-lacto_DH-like_sf"/>
</dbReference>
<protein>
    <submittedName>
        <fullName evidence="3">Ureidoglycolate dehydrogenase</fullName>
    </submittedName>
</protein>
<dbReference type="InterPro" id="IPR003767">
    <property type="entry name" value="Malate/L-lactate_DH-like"/>
</dbReference>
<reference evidence="4" key="1">
    <citation type="submission" date="2017-09" db="EMBL/GenBank/DDBJ databases">
        <title>Depth-based differentiation of microbial function through sediment-hosted aquifers and enrichment of novel symbionts in the deep terrestrial subsurface.</title>
        <authorList>
            <person name="Probst A.J."/>
            <person name="Ladd B."/>
            <person name="Jarett J.K."/>
            <person name="Geller-Mcgrath D.E."/>
            <person name="Sieber C.M.K."/>
            <person name="Emerson J.B."/>
            <person name="Anantharaman K."/>
            <person name="Thomas B.C."/>
            <person name="Malmstrom R."/>
            <person name="Stieglmeier M."/>
            <person name="Klingl A."/>
            <person name="Woyke T."/>
            <person name="Ryan C.M."/>
            <person name="Banfield J.F."/>
        </authorList>
    </citation>
    <scope>NUCLEOTIDE SEQUENCE [LARGE SCALE GENOMIC DNA]</scope>
</reference>
<keyword evidence="2" id="KW-0560">Oxidoreductase</keyword>
<dbReference type="GO" id="GO:0016491">
    <property type="term" value="F:oxidoreductase activity"/>
    <property type="evidence" value="ECO:0007669"/>
    <property type="project" value="UniProtKB-KW"/>
</dbReference>
<evidence type="ECO:0000313" key="3">
    <source>
        <dbReference type="EMBL" id="PIR87685.1"/>
    </source>
</evidence>
<dbReference type="PANTHER" id="PTHR11091:SF0">
    <property type="entry name" value="MALATE DEHYDROGENASE"/>
    <property type="match status" value="1"/>
</dbReference>
<comment type="similarity">
    <text evidence="1">Belongs to the LDH2/MDH2 oxidoreductase family.</text>
</comment>
<dbReference type="PANTHER" id="PTHR11091">
    <property type="entry name" value="OXIDOREDUCTASE-RELATED"/>
    <property type="match status" value="1"/>
</dbReference>
<evidence type="ECO:0000313" key="4">
    <source>
        <dbReference type="Proteomes" id="UP000230903"/>
    </source>
</evidence>
<dbReference type="Gene3D" id="1.10.1530.10">
    <property type="match status" value="1"/>
</dbReference>
<evidence type="ECO:0000256" key="1">
    <source>
        <dbReference type="ARBA" id="ARBA00006056"/>
    </source>
</evidence>
<dbReference type="EMBL" id="PFBC01000052">
    <property type="protein sequence ID" value="PIR87685.1"/>
    <property type="molecule type" value="Genomic_DNA"/>
</dbReference>
<evidence type="ECO:0000256" key="2">
    <source>
        <dbReference type="ARBA" id="ARBA00023002"/>
    </source>
</evidence>
<dbReference type="SUPFAM" id="SSF89733">
    <property type="entry name" value="L-sulfolactate dehydrogenase-like"/>
    <property type="match status" value="1"/>
</dbReference>
<dbReference type="Pfam" id="PF02615">
    <property type="entry name" value="Ldh_2"/>
    <property type="match status" value="1"/>
</dbReference>
<dbReference type="Gene3D" id="3.30.1370.60">
    <property type="entry name" value="Hypothetical oxidoreductase yiak, domain 2"/>
    <property type="match status" value="1"/>
</dbReference>
<dbReference type="InterPro" id="IPR043144">
    <property type="entry name" value="Mal/L-sulf/L-lact_DH-like_ah"/>
</dbReference>
<dbReference type="InterPro" id="IPR043143">
    <property type="entry name" value="Mal/L-sulf/L-lact_DH-like_NADP"/>
</dbReference>